<dbReference type="InterPro" id="IPR019670">
    <property type="entry name" value="DUF2523"/>
</dbReference>
<reference evidence="1" key="1">
    <citation type="submission" date="2005-09" db="EMBL/GenBank/DDBJ databases">
        <title>Annotation of Vibrio cholerae MO10.</title>
        <authorList>
            <person name="Colwell R."/>
            <person name="Grim C.J."/>
            <person name="Young S."/>
            <person name="Jaffe D."/>
            <person name="Gnerre S."/>
            <person name="Berlin A."/>
            <person name="Heiman D."/>
            <person name="Hepburn T."/>
            <person name="Shea T."/>
            <person name="Sykes S."/>
            <person name="Yandava C."/>
            <person name="Alvarado L."/>
            <person name="Kodira C."/>
            <person name="Borodovsky M."/>
            <person name="Heidelberg J."/>
            <person name="Lander E."/>
            <person name="Galagan J."/>
            <person name="Nusbaum C."/>
            <person name="Birren B."/>
        </authorList>
    </citation>
    <scope>NUCLEOTIDE SEQUENCE [LARGE SCALE GENOMIC DNA]</scope>
    <source>
        <strain evidence="1">MO10</strain>
    </source>
</reference>
<name>A0A0X1KWQ7_VIBCO</name>
<gene>
    <name evidence="1" type="ORF">VchoM_00726</name>
</gene>
<dbReference type="EMBL" id="DS990136">
    <property type="protein sequence ID" value="EET22699.1"/>
    <property type="molecule type" value="Genomic_DNA"/>
</dbReference>
<dbReference type="Pfam" id="PF10734">
    <property type="entry name" value="DUF2523"/>
    <property type="match status" value="1"/>
</dbReference>
<dbReference type="AlphaFoldDB" id="A0A0X1KWQ7"/>
<protein>
    <submittedName>
        <fullName evidence="1">VSK receptor</fullName>
    </submittedName>
</protein>
<organism evidence="1">
    <name type="scientific">Vibrio cholerae (strain MO10)</name>
    <dbReference type="NCBI Taxonomy" id="345072"/>
    <lineage>
        <taxon>Bacteria</taxon>
        <taxon>Pseudomonadati</taxon>
        <taxon>Pseudomonadota</taxon>
        <taxon>Gammaproteobacteria</taxon>
        <taxon>Vibrionales</taxon>
        <taxon>Vibrionaceae</taxon>
        <taxon>Vibrio</taxon>
    </lineage>
</organism>
<reference evidence="1" key="2">
    <citation type="submission" date="2008-07" db="EMBL/GenBank/DDBJ databases">
        <authorList>
            <consortium name="Broad Institute Genome Sequencing Platform"/>
            <person name="Colwell R."/>
            <person name="Grim C.J."/>
            <person name="Young S."/>
            <person name="Jaffe D."/>
            <person name="Gnerre S."/>
            <person name="Berlin A."/>
            <person name="Heiman D."/>
            <person name="Hepburn T."/>
            <person name="Shea T."/>
            <person name="Sykes S."/>
            <person name="Alvarado L."/>
            <person name="Kodira C."/>
            <person name="Heidelberg J."/>
            <person name="Lander E."/>
            <person name="Galagan J."/>
            <person name="Nusbaum C."/>
            <person name="Birren B."/>
        </authorList>
    </citation>
    <scope>NUCLEOTIDE SEQUENCE [LARGE SCALE GENOMIC DNA]</scope>
    <source>
        <strain evidence="1">MO10</strain>
    </source>
</reference>
<proteinExistence type="predicted"/>
<accession>A0A0X1KWQ7</accession>
<evidence type="ECO:0000313" key="1">
    <source>
        <dbReference type="EMBL" id="EET22699.1"/>
    </source>
</evidence>
<dbReference type="HOGENOM" id="CLU_161346_0_0_6"/>
<keyword evidence="1" id="KW-0675">Receptor</keyword>
<dbReference type="Proteomes" id="UP000004687">
    <property type="component" value="Unassembled WGS sequence"/>
</dbReference>
<sequence>MDWVIDLFNKLIEFLYRLLITLIDMLKDVFLWLIDGVLSAVNLLLEKALSLIEPMDVSSYLTGIPSGAAWVISAIGIPQCLGMIMSAIIIRILLQLVPFTRLGS</sequence>
<dbReference type="RefSeq" id="WP_000384114.1">
    <property type="nucleotide sequence ID" value="NZ_CP060094.1"/>
</dbReference>